<dbReference type="Pfam" id="PF10375">
    <property type="entry name" value="GRAB"/>
    <property type="match status" value="1"/>
</dbReference>
<feature type="domain" description="GRIP" evidence="6">
    <location>
        <begin position="436"/>
        <end position="487"/>
    </location>
</feature>
<dbReference type="InterPro" id="IPR019459">
    <property type="entry name" value="GRAB"/>
</dbReference>
<dbReference type="OrthoDB" id="425925at2759"/>
<keyword evidence="8" id="KW-1185">Reference proteome</keyword>
<feature type="compositionally biased region" description="Polar residues" evidence="5">
    <location>
        <begin position="1"/>
        <end position="18"/>
    </location>
</feature>
<feature type="region of interest" description="Disordered" evidence="5">
    <location>
        <begin position="1"/>
        <end position="161"/>
    </location>
</feature>
<evidence type="ECO:0000313" key="7">
    <source>
        <dbReference type="EMBL" id="RYO45694.1"/>
    </source>
</evidence>
<dbReference type="PANTHER" id="PTHR18921:SF2">
    <property type="entry name" value="THYROID RECEPTOR-INTERACTING PROTEIN 11"/>
    <property type="match status" value="1"/>
</dbReference>
<evidence type="ECO:0000256" key="1">
    <source>
        <dbReference type="ARBA" id="ARBA00004555"/>
    </source>
</evidence>
<proteinExistence type="predicted"/>
<feature type="compositionally biased region" description="Polar residues" evidence="5">
    <location>
        <begin position="84"/>
        <end position="98"/>
    </location>
</feature>
<dbReference type="Gene3D" id="1.10.287.1490">
    <property type="match status" value="1"/>
</dbReference>
<evidence type="ECO:0000259" key="6">
    <source>
        <dbReference type="PROSITE" id="PS50913"/>
    </source>
</evidence>
<feature type="compositionally biased region" description="Basic and acidic residues" evidence="5">
    <location>
        <begin position="33"/>
        <end position="51"/>
    </location>
</feature>
<feature type="compositionally biased region" description="Acidic residues" evidence="5">
    <location>
        <begin position="70"/>
        <end position="79"/>
    </location>
</feature>
<evidence type="ECO:0000256" key="3">
    <source>
        <dbReference type="ARBA" id="ARBA00023054"/>
    </source>
</evidence>
<dbReference type="AlphaFoldDB" id="A0A4Q4QQB3"/>
<gene>
    <name evidence="7" type="ORF">AA0113_g10358</name>
</gene>
<accession>A0A4Q4QQB3</accession>
<protein>
    <recommendedName>
        <fullName evidence="6">GRIP domain-containing protein</fullName>
    </recommendedName>
</protein>
<dbReference type="GO" id="GO:0007030">
    <property type="term" value="P:Golgi organization"/>
    <property type="evidence" value="ECO:0007669"/>
    <property type="project" value="TreeGrafter"/>
</dbReference>
<evidence type="ECO:0000313" key="8">
    <source>
        <dbReference type="Proteomes" id="UP000293823"/>
    </source>
</evidence>
<comment type="subcellular location">
    <subcellularLocation>
        <location evidence="1">Golgi apparatus</location>
    </subcellularLocation>
</comment>
<feature type="compositionally biased region" description="Acidic residues" evidence="5">
    <location>
        <begin position="52"/>
        <end position="62"/>
    </location>
</feature>
<dbReference type="InterPro" id="IPR000237">
    <property type="entry name" value="GRIP_dom"/>
</dbReference>
<dbReference type="Proteomes" id="UP000293823">
    <property type="component" value="Unassembled WGS sequence"/>
</dbReference>
<dbReference type="PROSITE" id="PS50913">
    <property type="entry name" value="GRIP"/>
    <property type="match status" value="1"/>
</dbReference>
<evidence type="ECO:0000256" key="2">
    <source>
        <dbReference type="ARBA" id="ARBA00023034"/>
    </source>
</evidence>
<feature type="coiled-coil region" evidence="4">
    <location>
        <begin position="302"/>
        <end position="386"/>
    </location>
</feature>
<name>A0A4Q4QQB3_9PLEO</name>
<feature type="region of interest" description="Disordered" evidence="5">
    <location>
        <begin position="548"/>
        <end position="583"/>
    </location>
</feature>
<evidence type="ECO:0000256" key="4">
    <source>
        <dbReference type="SAM" id="Coils"/>
    </source>
</evidence>
<keyword evidence="2" id="KW-0333">Golgi apparatus</keyword>
<reference evidence="8" key="1">
    <citation type="journal article" date="2019" name="bioRxiv">
        <title>Genomics, evolutionary history and diagnostics of the Alternaria alternata species group including apple and Asian pear pathotypes.</title>
        <authorList>
            <person name="Armitage A.D."/>
            <person name="Cockerton H.M."/>
            <person name="Sreenivasaprasad S."/>
            <person name="Woodhall J.W."/>
            <person name="Lane C.R."/>
            <person name="Harrison R.J."/>
            <person name="Clarkson J.P."/>
        </authorList>
    </citation>
    <scope>NUCLEOTIDE SEQUENCE [LARGE SCALE GENOMIC DNA]</scope>
    <source>
        <strain evidence="8">RGR 97.0016</strain>
    </source>
</reference>
<dbReference type="GO" id="GO:0031267">
    <property type="term" value="F:small GTPase binding"/>
    <property type="evidence" value="ECO:0007669"/>
    <property type="project" value="TreeGrafter"/>
</dbReference>
<organism evidence="7 8">
    <name type="scientific">Alternaria arborescens</name>
    <dbReference type="NCBI Taxonomy" id="156630"/>
    <lineage>
        <taxon>Eukaryota</taxon>
        <taxon>Fungi</taxon>
        <taxon>Dikarya</taxon>
        <taxon>Ascomycota</taxon>
        <taxon>Pezizomycotina</taxon>
        <taxon>Dothideomycetes</taxon>
        <taxon>Pleosporomycetidae</taxon>
        <taxon>Pleosporales</taxon>
        <taxon>Pleosporineae</taxon>
        <taxon>Pleosporaceae</taxon>
        <taxon>Alternaria</taxon>
        <taxon>Alternaria sect. Alternaria</taxon>
    </lineage>
</organism>
<sequence>MSAPTTSDPIQQSGTLSKSQKKKHKKKAAAANKADETDSKVNGGDHSKSDVEDHDEDAEDEAGQTVRDDPDADDVDDEQPPLSPTIQTNGTPHHSISSAIALGLARSRSQQGISASPPPPSDTSARLDAITKERDALRQQVTELKSAATSDGSNSNYEEEIRSLREELDEANEGKEHFETQYKNLLGRVNTIKTSLGDRLKADAARIEEFQSQISDLEEQTRELQENNNSLTEELAKLRQEKEAQASEIETLRSRSNLSQQNWIKERDELISREAYAREEFENAKQAMQDWEVLAMNERSLRENLAEKDAELRDQLDSMREEYERAARDRDTNNQAVEGLQKALQEVQNLRKAELKKSVETYESQINDLRKQVQAAESASATAKATLDQTQKDLERALPFEKEVKEKNLLIGKLRHEAVTLNEHLTKALRILKKGRPEDNVDRQIITNYFLHFLSIDRSDPKKFEALQLISALLGWTDEQKEQAGLARPGTATSSGSLRLPLSPFRRTPSTQSLSAAAADPMLMASSSSNKESLAELWQDFLEREAAEGRVGAERRGSSVSRAGNTVSPPPRTESGLGLSGMK</sequence>
<keyword evidence="3 4" id="KW-0175">Coiled coil</keyword>
<evidence type="ECO:0000256" key="5">
    <source>
        <dbReference type="SAM" id="MobiDB-lite"/>
    </source>
</evidence>
<dbReference type="EMBL" id="PEJP01000052">
    <property type="protein sequence ID" value="RYO45694.1"/>
    <property type="molecule type" value="Genomic_DNA"/>
</dbReference>
<feature type="compositionally biased region" description="Basic and acidic residues" evidence="5">
    <location>
        <begin position="548"/>
        <end position="557"/>
    </location>
</feature>
<dbReference type="GO" id="GO:0005794">
    <property type="term" value="C:Golgi apparatus"/>
    <property type="evidence" value="ECO:0007669"/>
    <property type="project" value="UniProtKB-SubCell"/>
</dbReference>
<feature type="compositionally biased region" description="Polar residues" evidence="5">
    <location>
        <begin position="139"/>
        <end position="156"/>
    </location>
</feature>
<dbReference type="PANTHER" id="PTHR18921">
    <property type="entry name" value="MYOSIN HEAVY CHAIN - RELATED"/>
    <property type="match status" value="1"/>
</dbReference>
<comment type="caution">
    <text evidence="7">The sequence shown here is derived from an EMBL/GenBank/DDBJ whole genome shotgun (WGS) entry which is preliminary data.</text>
</comment>
<feature type="compositionally biased region" description="Basic residues" evidence="5">
    <location>
        <begin position="19"/>
        <end position="28"/>
    </location>
</feature>
<feature type="region of interest" description="Disordered" evidence="5">
    <location>
        <begin position="484"/>
        <end position="516"/>
    </location>
</feature>
<dbReference type="GO" id="GO:0006888">
    <property type="term" value="P:endoplasmic reticulum to Golgi vesicle-mediated transport"/>
    <property type="evidence" value="ECO:0007669"/>
    <property type="project" value="TreeGrafter"/>
</dbReference>